<name>A0A7W4I6X5_GLUDI</name>
<dbReference type="Proteomes" id="UP000550787">
    <property type="component" value="Unassembled WGS sequence"/>
</dbReference>
<dbReference type="RefSeq" id="WP_183116172.1">
    <property type="nucleotide sequence ID" value="NZ_JABEQG010000029.1"/>
</dbReference>
<dbReference type="InterPro" id="IPR046025">
    <property type="entry name" value="DUF5983"/>
</dbReference>
<proteinExistence type="predicted"/>
<reference evidence="2 3" key="1">
    <citation type="submission" date="2020-04" db="EMBL/GenBank/DDBJ databases">
        <title>Description of novel Gluconacetobacter.</title>
        <authorList>
            <person name="Sombolestani A."/>
        </authorList>
    </citation>
    <scope>NUCLEOTIDE SEQUENCE [LARGE SCALE GENOMIC DNA]</scope>
    <source>
        <strain evidence="2 3">LMG 7603</strain>
    </source>
</reference>
<dbReference type="EMBL" id="JABEQG010000029">
    <property type="protein sequence ID" value="MBB2157354.1"/>
    <property type="molecule type" value="Genomic_DNA"/>
</dbReference>
<accession>A0A7W4I6X5</accession>
<comment type="caution">
    <text evidence="2">The sequence shown here is derived from an EMBL/GenBank/DDBJ whole genome shotgun (WGS) entry which is preliminary data.</text>
</comment>
<dbReference type="Pfam" id="PF19419">
    <property type="entry name" value="DUF5983"/>
    <property type="match status" value="1"/>
</dbReference>
<protein>
    <recommendedName>
        <fullName evidence="1">DUF5983 domain-containing protein</fullName>
    </recommendedName>
</protein>
<dbReference type="AlphaFoldDB" id="A0A7W4I6X5"/>
<evidence type="ECO:0000313" key="3">
    <source>
        <dbReference type="Proteomes" id="UP000550787"/>
    </source>
</evidence>
<evidence type="ECO:0000259" key="1">
    <source>
        <dbReference type="Pfam" id="PF19419"/>
    </source>
</evidence>
<feature type="domain" description="DUF5983" evidence="1">
    <location>
        <begin position="32"/>
        <end position="120"/>
    </location>
</feature>
<organism evidence="2 3">
    <name type="scientific">Gluconacetobacter diazotrophicus</name>
    <name type="common">Acetobacter diazotrophicus</name>
    <dbReference type="NCBI Taxonomy" id="33996"/>
    <lineage>
        <taxon>Bacteria</taxon>
        <taxon>Pseudomonadati</taxon>
        <taxon>Pseudomonadota</taxon>
        <taxon>Alphaproteobacteria</taxon>
        <taxon>Acetobacterales</taxon>
        <taxon>Acetobacteraceae</taxon>
        <taxon>Gluconacetobacter</taxon>
    </lineage>
</organism>
<gene>
    <name evidence="2" type="ORF">HLH33_13705</name>
</gene>
<evidence type="ECO:0000313" key="2">
    <source>
        <dbReference type="EMBL" id="MBB2157354.1"/>
    </source>
</evidence>
<sequence length="122" mass="13209">MPDPDAAPAELAPDARDFGHMANVPSGNVQRVLDLSVGHLPRVDRDWLERVRKTGDAWPPALCLAGANGWLFSVVPDLALDLSDHLVALPAILARAWALGCDYVILDSDGPVDEVLPFFEED</sequence>